<dbReference type="InterPro" id="IPR045079">
    <property type="entry name" value="Oxoprolinase-like"/>
</dbReference>
<feature type="domain" description="Acetophenone carboxylase-like C-terminal" evidence="4">
    <location>
        <begin position="515"/>
        <end position="690"/>
    </location>
</feature>
<dbReference type="Pfam" id="PF05378">
    <property type="entry name" value="Hydant_A_N"/>
    <property type="match status" value="1"/>
</dbReference>
<dbReference type="Pfam" id="PF19278">
    <property type="entry name" value="Hydant_A_C"/>
    <property type="match status" value="1"/>
</dbReference>
<dbReference type="Pfam" id="PF01968">
    <property type="entry name" value="Hydantoinase_A"/>
    <property type="match status" value="1"/>
</dbReference>
<reference evidence="5" key="1">
    <citation type="submission" date="2019-09" db="EMBL/GenBank/DDBJ databases">
        <title>Characterisation of the sponge microbiome using genome-centric metagenomics.</title>
        <authorList>
            <person name="Engelberts J.P."/>
            <person name="Robbins S.J."/>
            <person name="De Goeij J.M."/>
            <person name="Aranda M."/>
            <person name="Bell S.C."/>
            <person name="Webster N.S."/>
        </authorList>
    </citation>
    <scope>NUCLEOTIDE SEQUENCE</scope>
    <source>
        <strain evidence="5">SB0662_bin_9</strain>
    </source>
</reference>
<dbReference type="GO" id="GO:0005829">
    <property type="term" value="C:cytosol"/>
    <property type="evidence" value="ECO:0007669"/>
    <property type="project" value="TreeGrafter"/>
</dbReference>
<name>A0A6B1DUB6_9CHLR</name>
<evidence type="ECO:0000256" key="1">
    <source>
        <dbReference type="SAM" id="MobiDB-lite"/>
    </source>
</evidence>
<feature type="region of interest" description="Disordered" evidence="1">
    <location>
        <begin position="615"/>
        <end position="635"/>
    </location>
</feature>
<evidence type="ECO:0000259" key="3">
    <source>
        <dbReference type="Pfam" id="PF05378"/>
    </source>
</evidence>
<evidence type="ECO:0000259" key="4">
    <source>
        <dbReference type="Pfam" id="PF19278"/>
    </source>
</evidence>
<comment type="caution">
    <text evidence="5">The sequence shown here is derived from an EMBL/GenBank/DDBJ whole genome shotgun (WGS) entry which is preliminary data.</text>
</comment>
<dbReference type="GO" id="GO:0006749">
    <property type="term" value="P:glutathione metabolic process"/>
    <property type="evidence" value="ECO:0007669"/>
    <property type="project" value="TreeGrafter"/>
</dbReference>
<gene>
    <name evidence="5" type="ORF">F4Y08_06440</name>
</gene>
<dbReference type="GO" id="GO:0017168">
    <property type="term" value="F:5-oxoprolinase (ATP-hydrolyzing) activity"/>
    <property type="evidence" value="ECO:0007669"/>
    <property type="project" value="TreeGrafter"/>
</dbReference>
<evidence type="ECO:0000313" key="5">
    <source>
        <dbReference type="EMBL" id="MYD89964.1"/>
    </source>
</evidence>
<dbReference type="PANTHER" id="PTHR11365:SF23">
    <property type="entry name" value="HYPOTHETICAL 5-OXOPROLINASE (EUROFUNG)-RELATED"/>
    <property type="match status" value="1"/>
</dbReference>
<dbReference type="InterPro" id="IPR049517">
    <property type="entry name" value="ACX-like_C"/>
</dbReference>
<feature type="domain" description="Hydantoinase/oxoprolinase N-terminal" evidence="3">
    <location>
        <begin position="21"/>
        <end position="197"/>
    </location>
</feature>
<proteinExistence type="predicted"/>
<dbReference type="AlphaFoldDB" id="A0A6B1DUB6"/>
<dbReference type="InterPro" id="IPR002821">
    <property type="entry name" value="Hydantoinase_A"/>
</dbReference>
<evidence type="ECO:0000259" key="2">
    <source>
        <dbReference type="Pfam" id="PF01968"/>
    </source>
</evidence>
<organism evidence="5">
    <name type="scientific">Caldilineaceae bacterium SB0662_bin_9</name>
    <dbReference type="NCBI Taxonomy" id="2605258"/>
    <lineage>
        <taxon>Bacteria</taxon>
        <taxon>Bacillati</taxon>
        <taxon>Chloroflexota</taxon>
        <taxon>Caldilineae</taxon>
        <taxon>Caldilineales</taxon>
        <taxon>Caldilineaceae</taxon>
    </lineage>
</organism>
<dbReference type="PANTHER" id="PTHR11365">
    <property type="entry name" value="5-OXOPROLINASE RELATED"/>
    <property type="match status" value="1"/>
</dbReference>
<feature type="domain" description="Hydantoinase A/oxoprolinase" evidence="2">
    <location>
        <begin position="219"/>
        <end position="504"/>
    </location>
</feature>
<dbReference type="EMBL" id="VXPY01000039">
    <property type="protein sequence ID" value="MYD89964.1"/>
    <property type="molecule type" value="Genomic_DNA"/>
</dbReference>
<sequence length="701" mass="74396">MGQDHHVPPVTGPERDAPTLIGVDVGGTFTDFVFQTDTGLEVLKRPTSVPDPGVAVRSGVDAWMAQHSARRQAEQAPRIRHGTTIATNAVLQRKGARTALIATAGFRDLLVLGRQNRPSLYALSQSRPALLIPDELRLEVRERVTATGDVQTPLDLEDVDRVIDRIKAMDVEAVCVVFLFSFLYPEHERAVGRRLAERLPDTPVSLSVDVLPEYREFERTITTATNAWLQPGVGRYLSRLARGLPHRSFDVMQSNGGTTGLRGASRLPVHLLVSGPAGGVVGALDTARIAMATATPHIMTLDMGGTSTDVALCQGGTPITTESDIGGLPIRVPLIDIHTVGAGGGSLARVDSAGTLRVGPGSAGAEPGPACYGRGGHQATVTDANLVLGRLLPDWPLGGDDGVSLKPELSEKAVARLGAALGGRGTVETALAIVDIANAAMERALRVVSVETGHNPAEFTLLPFGGAGALHACDLAQGLDMRHILVPETPGVLSAQGLLLAETTRIASRSVLMTDQEARHTPAVVAQAVRELTGEARRLLEEDGQTDFAVAVSADMRYRGQSHELQVPCPTPVTPDTIEQTLENFHLAHEKRFGFTDRQNGVEIVNLRVMATCPPPPSPVQAPAAPAETSSPEPTGTTLAWFSPEAATPIPWYARTSLAPEHRVIGPALILQPDCTTLVGLGWQALVDSWLNLQMTPLSTP</sequence>
<protein>
    <submittedName>
        <fullName evidence="5">Hydantoinase/oxoprolinase family protein</fullName>
    </submittedName>
</protein>
<feature type="compositionally biased region" description="Low complexity" evidence="1">
    <location>
        <begin position="621"/>
        <end position="635"/>
    </location>
</feature>
<dbReference type="InterPro" id="IPR008040">
    <property type="entry name" value="Hydant_A_N"/>
</dbReference>
<accession>A0A6B1DUB6</accession>